<dbReference type="AlphaFoldDB" id="A0A0A9B319"/>
<accession>A0A0A9B319</accession>
<evidence type="ECO:0000256" key="1">
    <source>
        <dbReference type="SAM" id="MobiDB-lite"/>
    </source>
</evidence>
<sequence length="94" mass="10262">MSAKSPSDAQGMVRPPQRWSKPNSSSTRFSIVTNDGWFRLAVGITNRFRPSPTYTAKWPLGTSADGDRLLARCSLVISCPSFPAISLSVSLFQV</sequence>
<organism evidence="2">
    <name type="scientific">Arundo donax</name>
    <name type="common">Giant reed</name>
    <name type="synonym">Donax arundinaceus</name>
    <dbReference type="NCBI Taxonomy" id="35708"/>
    <lineage>
        <taxon>Eukaryota</taxon>
        <taxon>Viridiplantae</taxon>
        <taxon>Streptophyta</taxon>
        <taxon>Embryophyta</taxon>
        <taxon>Tracheophyta</taxon>
        <taxon>Spermatophyta</taxon>
        <taxon>Magnoliopsida</taxon>
        <taxon>Liliopsida</taxon>
        <taxon>Poales</taxon>
        <taxon>Poaceae</taxon>
        <taxon>PACMAD clade</taxon>
        <taxon>Arundinoideae</taxon>
        <taxon>Arundineae</taxon>
        <taxon>Arundo</taxon>
    </lineage>
</organism>
<proteinExistence type="predicted"/>
<feature type="region of interest" description="Disordered" evidence="1">
    <location>
        <begin position="1"/>
        <end position="27"/>
    </location>
</feature>
<dbReference type="EMBL" id="GBRH01240139">
    <property type="protein sequence ID" value="JAD57756.1"/>
    <property type="molecule type" value="Transcribed_RNA"/>
</dbReference>
<reference evidence="2" key="2">
    <citation type="journal article" date="2015" name="Data Brief">
        <title>Shoot transcriptome of the giant reed, Arundo donax.</title>
        <authorList>
            <person name="Barrero R.A."/>
            <person name="Guerrero F.D."/>
            <person name="Moolhuijzen P."/>
            <person name="Goolsby J.A."/>
            <person name="Tidwell J."/>
            <person name="Bellgard S.E."/>
            <person name="Bellgard M.I."/>
        </authorList>
    </citation>
    <scope>NUCLEOTIDE SEQUENCE</scope>
    <source>
        <tissue evidence="2">Shoot tissue taken approximately 20 cm above the soil surface</tissue>
    </source>
</reference>
<evidence type="ECO:0000313" key="2">
    <source>
        <dbReference type="EMBL" id="JAD57756.1"/>
    </source>
</evidence>
<protein>
    <submittedName>
        <fullName evidence="2">Uncharacterized protein</fullName>
    </submittedName>
</protein>
<name>A0A0A9B319_ARUDO</name>
<reference evidence="2" key="1">
    <citation type="submission" date="2014-09" db="EMBL/GenBank/DDBJ databases">
        <authorList>
            <person name="Magalhaes I.L.F."/>
            <person name="Oliveira U."/>
            <person name="Santos F.R."/>
            <person name="Vidigal T.H.D.A."/>
            <person name="Brescovit A.D."/>
            <person name="Santos A.J."/>
        </authorList>
    </citation>
    <scope>NUCLEOTIDE SEQUENCE</scope>
    <source>
        <tissue evidence="2">Shoot tissue taken approximately 20 cm above the soil surface</tissue>
    </source>
</reference>